<name>A0A3M7PYE0_BRAPC</name>
<keyword evidence="2" id="KW-1185">Reference proteome</keyword>
<protein>
    <submittedName>
        <fullName evidence="1">Uncharacterized protein</fullName>
    </submittedName>
</protein>
<accession>A0A3M7PYE0</accession>
<dbReference type="AlphaFoldDB" id="A0A3M7PYE0"/>
<dbReference type="Proteomes" id="UP000276133">
    <property type="component" value="Unassembled WGS sequence"/>
</dbReference>
<evidence type="ECO:0000313" key="2">
    <source>
        <dbReference type="Proteomes" id="UP000276133"/>
    </source>
</evidence>
<proteinExistence type="predicted"/>
<comment type="caution">
    <text evidence="1">The sequence shown here is derived from an EMBL/GenBank/DDBJ whole genome shotgun (WGS) entry which is preliminary data.</text>
</comment>
<sequence>MQRIKTKTTIELNSDKNRILSLYRIFFVLFTSSRNLSLEKVTNLWFSPSPAFFFKSQVGNCEELYAKIAKKFRYMANLLKLGNPRIVSCKRLNGLLSSELALHFLVIIP</sequence>
<dbReference type="EMBL" id="REGN01008390">
    <property type="protein sequence ID" value="RNA03688.1"/>
    <property type="molecule type" value="Genomic_DNA"/>
</dbReference>
<organism evidence="1 2">
    <name type="scientific">Brachionus plicatilis</name>
    <name type="common">Marine rotifer</name>
    <name type="synonym">Brachionus muelleri</name>
    <dbReference type="NCBI Taxonomy" id="10195"/>
    <lineage>
        <taxon>Eukaryota</taxon>
        <taxon>Metazoa</taxon>
        <taxon>Spiralia</taxon>
        <taxon>Gnathifera</taxon>
        <taxon>Rotifera</taxon>
        <taxon>Eurotatoria</taxon>
        <taxon>Monogononta</taxon>
        <taxon>Pseudotrocha</taxon>
        <taxon>Ploima</taxon>
        <taxon>Brachionidae</taxon>
        <taxon>Brachionus</taxon>
    </lineage>
</organism>
<reference evidence="1 2" key="1">
    <citation type="journal article" date="2018" name="Sci. Rep.">
        <title>Genomic signatures of local adaptation to the degree of environmental predictability in rotifers.</title>
        <authorList>
            <person name="Franch-Gras L."/>
            <person name="Hahn C."/>
            <person name="Garcia-Roger E.M."/>
            <person name="Carmona M.J."/>
            <person name="Serra M."/>
            <person name="Gomez A."/>
        </authorList>
    </citation>
    <scope>NUCLEOTIDE SEQUENCE [LARGE SCALE GENOMIC DNA]</scope>
    <source>
        <strain evidence="1">HYR1</strain>
    </source>
</reference>
<evidence type="ECO:0000313" key="1">
    <source>
        <dbReference type="EMBL" id="RNA03688.1"/>
    </source>
</evidence>
<gene>
    <name evidence="1" type="ORF">BpHYR1_048081</name>
</gene>